<comment type="caution">
    <text evidence="1">The sequence shown here is derived from an EMBL/GenBank/DDBJ whole genome shotgun (WGS) entry which is preliminary data.</text>
</comment>
<name>A0A080M5M4_9PROT</name>
<dbReference type="AlphaFoldDB" id="A0A080M5M4"/>
<keyword evidence="2" id="KW-1185">Reference proteome</keyword>
<dbReference type="EMBL" id="JDST02000074">
    <property type="protein sequence ID" value="KFB75790.1"/>
    <property type="molecule type" value="Genomic_DNA"/>
</dbReference>
<accession>A0A080M5M4</accession>
<gene>
    <name evidence="1" type="ORF">AW06_003172</name>
</gene>
<reference evidence="1" key="1">
    <citation type="submission" date="2014-02" db="EMBL/GenBank/DDBJ databases">
        <title>Expanding our view of genomic diversity in Candidatus Accumulibacter clades.</title>
        <authorList>
            <person name="Skennerton C.T."/>
            <person name="Barr J.J."/>
            <person name="Slater F.R."/>
            <person name="Bond P.L."/>
            <person name="Tyson G.W."/>
        </authorList>
    </citation>
    <scope>NUCLEOTIDE SEQUENCE [LARGE SCALE GENOMIC DNA]</scope>
</reference>
<protein>
    <submittedName>
        <fullName evidence="1">Uncharacterized protein</fullName>
    </submittedName>
</protein>
<organism evidence="1 2">
    <name type="scientific">Candidatus Accumulibacter cognatus</name>
    <dbReference type="NCBI Taxonomy" id="2954383"/>
    <lineage>
        <taxon>Bacteria</taxon>
        <taxon>Pseudomonadati</taxon>
        <taxon>Pseudomonadota</taxon>
        <taxon>Betaproteobacteria</taxon>
        <taxon>Candidatus Accumulibacter</taxon>
    </lineage>
</organism>
<sequence length="46" mass="5137">MKYRQATGHPLDNPEVVINLWAYSDENGTILRLAGKSYVMLPMVSG</sequence>
<dbReference type="RefSeq" id="WP_273704716.1">
    <property type="nucleotide sequence ID" value="NZ_JDST02000074.1"/>
</dbReference>
<dbReference type="Proteomes" id="UP000021315">
    <property type="component" value="Unassembled WGS sequence"/>
</dbReference>
<proteinExistence type="predicted"/>
<evidence type="ECO:0000313" key="2">
    <source>
        <dbReference type="Proteomes" id="UP000021315"/>
    </source>
</evidence>
<evidence type="ECO:0000313" key="1">
    <source>
        <dbReference type="EMBL" id="KFB75790.1"/>
    </source>
</evidence>